<accession>A0A9P4P2N1</accession>
<feature type="compositionally biased region" description="Polar residues" evidence="1">
    <location>
        <begin position="25"/>
        <end position="48"/>
    </location>
</feature>
<evidence type="ECO:0000256" key="1">
    <source>
        <dbReference type="SAM" id="MobiDB-lite"/>
    </source>
</evidence>
<dbReference type="OrthoDB" id="5374349at2759"/>
<keyword evidence="3" id="KW-1185">Reference proteome</keyword>
<comment type="caution">
    <text evidence="2">The sequence shown here is derived from an EMBL/GenBank/DDBJ whole genome shotgun (WGS) entry which is preliminary data.</text>
</comment>
<protein>
    <recommendedName>
        <fullName evidence="4">FAR1 domain-containing protein</fullName>
    </recommendedName>
</protein>
<dbReference type="EMBL" id="MU007009">
    <property type="protein sequence ID" value="KAF2437170.1"/>
    <property type="molecule type" value="Genomic_DNA"/>
</dbReference>
<sequence length="649" mass="71485">MAAYSSTPARGTQQMLYPPFPGAGESSSQTSNGASFDNQAHSHSGQQQHPLASFPPHAPFSSPYPPHHGQLPSSQNGSHSNLPPRGGSLLQFVASNGNAPGLGSTPGLRRDHDRMGSPSGSEGGVDLDAGAGANNGDEDDVEEEQEDDTPPEGFYFLPPPPPLTYDTPEEAVQAVHDWNKDHGFDVSKQKPMKNKAGELYKYLYRCTRHGRLDNNRKLTDETRKRKRKSGKTGCPMGLYVKAIEPSNPAGRWKISYQQNRRSKFHNHEATSAAELTGHRRRHRTEEMKALIRQQRQAGMDATQTLAYIKERMPDALVTRQDILNYRRADPGPLSDNTNYLDKPYILCISFLQDFENDSAYGQALLQKLRTKLPVSVCTKPEHYTRHFEKNPPKVVLIADPALSYPAYRLQLARLVTYNQDGGTVIFMGHFTDTPREFANAMFLHHYNLEWEVNGEVTANPNQYRLNDKLEAGGSGGRYTVVARNFAPGTDVGGIESLLALSPHPSLISCRLYSQQPIVVAEIVFATQEGAEAVIDTFSGKSINLGRVSTAEGKELSFALRAPAPMSTSDLAPSCFVRANFLTKVEIESVVYEYVYSSDVYGQWGPPMVGQGVGAACAAYAKVGRGFMGYVGLVEYDENYLKTVAAMCHF</sequence>
<feature type="region of interest" description="Disordered" evidence="1">
    <location>
        <begin position="1"/>
        <end position="167"/>
    </location>
</feature>
<evidence type="ECO:0000313" key="3">
    <source>
        <dbReference type="Proteomes" id="UP000800235"/>
    </source>
</evidence>
<feature type="compositionally biased region" description="Acidic residues" evidence="1">
    <location>
        <begin position="136"/>
        <end position="150"/>
    </location>
</feature>
<organism evidence="2 3">
    <name type="scientific">Tothia fuscella</name>
    <dbReference type="NCBI Taxonomy" id="1048955"/>
    <lineage>
        <taxon>Eukaryota</taxon>
        <taxon>Fungi</taxon>
        <taxon>Dikarya</taxon>
        <taxon>Ascomycota</taxon>
        <taxon>Pezizomycotina</taxon>
        <taxon>Dothideomycetes</taxon>
        <taxon>Pleosporomycetidae</taxon>
        <taxon>Venturiales</taxon>
        <taxon>Cylindrosympodiaceae</taxon>
        <taxon>Tothia</taxon>
    </lineage>
</organism>
<evidence type="ECO:0008006" key="4">
    <source>
        <dbReference type="Google" id="ProtNLM"/>
    </source>
</evidence>
<dbReference type="AlphaFoldDB" id="A0A9P4P2N1"/>
<feature type="region of interest" description="Disordered" evidence="1">
    <location>
        <begin position="216"/>
        <end position="236"/>
    </location>
</feature>
<name>A0A9P4P2N1_9PEZI</name>
<evidence type="ECO:0000313" key="2">
    <source>
        <dbReference type="EMBL" id="KAF2437170.1"/>
    </source>
</evidence>
<dbReference type="PANTHER" id="PTHR47718:SF3">
    <property type="entry name" value="PROTEIN FAR1-RELATED SEQUENCE 5-LIKE"/>
    <property type="match status" value="1"/>
</dbReference>
<dbReference type="PANTHER" id="PTHR47718">
    <property type="entry name" value="OS01G0519700 PROTEIN"/>
    <property type="match status" value="1"/>
</dbReference>
<feature type="compositionally biased region" description="Pro residues" evidence="1">
    <location>
        <begin position="56"/>
        <end position="66"/>
    </location>
</feature>
<proteinExistence type="predicted"/>
<reference evidence="2" key="1">
    <citation type="journal article" date="2020" name="Stud. Mycol.">
        <title>101 Dothideomycetes genomes: a test case for predicting lifestyles and emergence of pathogens.</title>
        <authorList>
            <person name="Haridas S."/>
            <person name="Albert R."/>
            <person name="Binder M."/>
            <person name="Bloem J."/>
            <person name="Labutti K."/>
            <person name="Salamov A."/>
            <person name="Andreopoulos B."/>
            <person name="Baker S."/>
            <person name="Barry K."/>
            <person name="Bills G."/>
            <person name="Bluhm B."/>
            <person name="Cannon C."/>
            <person name="Castanera R."/>
            <person name="Culley D."/>
            <person name="Daum C."/>
            <person name="Ezra D."/>
            <person name="Gonzalez J."/>
            <person name="Henrissat B."/>
            <person name="Kuo A."/>
            <person name="Liang C."/>
            <person name="Lipzen A."/>
            <person name="Lutzoni F."/>
            <person name="Magnuson J."/>
            <person name="Mondo S."/>
            <person name="Nolan M."/>
            <person name="Ohm R."/>
            <person name="Pangilinan J."/>
            <person name="Park H.-J."/>
            <person name="Ramirez L."/>
            <person name="Alfaro M."/>
            <person name="Sun H."/>
            <person name="Tritt A."/>
            <person name="Yoshinaga Y."/>
            <person name="Zwiers L.-H."/>
            <person name="Turgeon B."/>
            <person name="Goodwin S."/>
            <person name="Spatafora J."/>
            <person name="Crous P."/>
            <person name="Grigoriev I."/>
        </authorList>
    </citation>
    <scope>NUCLEOTIDE SEQUENCE</scope>
    <source>
        <strain evidence="2">CBS 130266</strain>
    </source>
</reference>
<feature type="compositionally biased region" description="Polar residues" evidence="1">
    <location>
        <begin position="1"/>
        <end position="15"/>
    </location>
</feature>
<gene>
    <name evidence="2" type="ORF">EJ08DRAFT_691471</name>
</gene>
<feature type="compositionally biased region" description="Polar residues" evidence="1">
    <location>
        <begin position="71"/>
        <end position="81"/>
    </location>
</feature>
<dbReference type="Proteomes" id="UP000800235">
    <property type="component" value="Unassembled WGS sequence"/>
</dbReference>